<gene>
    <name evidence="3" type="ORF">B8A44_01175</name>
    <name evidence="1" type="ORF">BWX42_09715</name>
    <name evidence="2" type="ORF">FNV33_02115</name>
</gene>
<dbReference type="EMBL" id="CP041626">
    <property type="protein sequence ID" value="QDO90907.1"/>
    <property type="molecule type" value="Genomic_DNA"/>
</dbReference>
<protein>
    <submittedName>
        <fullName evidence="1">ABC transporter permease</fullName>
    </submittedName>
</protein>
<dbReference type="PANTHER" id="PTHR40026:SF1">
    <property type="entry name" value="PROTEIN VEG"/>
    <property type="match status" value="1"/>
</dbReference>
<dbReference type="Gene3D" id="2.30.30.100">
    <property type="match status" value="1"/>
</dbReference>
<dbReference type="Proteomes" id="UP000190409">
    <property type="component" value="Unassembled WGS sequence"/>
</dbReference>
<evidence type="ECO:0000313" key="5">
    <source>
        <dbReference type="Proteomes" id="UP000249099"/>
    </source>
</evidence>
<dbReference type="GeneID" id="42693626"/>
<dbReference type="EMBL" id="MUYF01000003">
    <property type="protein sequence ID" value="OOL81929.1"/>
    <property type="molecule type" value="Genomic_DNA"/>
</dbReference>
<accession>A0A1S8KQD0</accession>
<evidence type="ECO:0000313" key="3">
    <source>
        <dbReference type="EMBL" id="RAN65006.1"/>
    </source>
</evidence>
<reference evidence="3 5" key="2">
    <citation type="submission" date="2017-03" db="EMBL/GenBank/DDBJ databases">
        <title>wgs assembly of Dolosigranulum pigrum KPL CDC strains.</title>
        <authorList>
            <person name="Brugger S.D."/>
            <person name="Pettigrew M."/>
            <person name="Kong Y."/>
            <person name="Lemon K.P."/>
        </authorList>
    </citation>
    <scope>NUCLEOTIDE SEQUENCE [LARGE SCALE GENOMIC DNA]</scope>
    <source>
        <strain evidence="3 5">KPL1931_CDC4294-98</strain>
    </source>
</reference>
<dbReference type="Proteomes" id="UP000315953">
    <property type="component" value="Chromosome"/>
</dbReference>
<dbReference type="InterPro" id="IPR009366">
    <property type="entry name" value="Protein_Veg"/>
</dbReference>
<dbReference type="PANTHER" id="PTHR40026">
    <property type="entry name" value="PROTEIN VEG"/>
    <property type="match status" value="1"/>
</dbReference>
<evidence type="ECO:0000313" key="6">
    <source>
        <dbReference type="Proteomes" id="UP000315953"/>
    </source>
</evidence>
<evidence type="ECO:0000313" key="1">
    <source>
        <dbReference type="EMBL" id="OOL81929.1"/>
    </source>
</evidence>
<name>A0A1S8KQD0_9LACT</name>
<dbReference type="OrthoDB" id="5469at2"/>
<reference evidence="2 6" key="3">
    <citation type="submission" date="2019-07" db="EMBL/GenBank/DDBJ databases">
        <title>Genome assembly of a nasal isolate of Dolosigranulum pigrum from a chronic sinusitis patient.</title>
        <authorList>
            <person name="Baig S."/>
            <person name="Overballe-Petersen S."/>
            <person name="Kaspar U."/>
            <person name="Rendboe A."/>
            <person name="de Man T."/>
            <person name="Liu C."/>
            <person name="Price L.B."/>
            <person name="Stegger M."/>
            <person name="Becker K."/>
            <person name="Skytt Andersen P."/>
        </authorList>
    </citation>
    <scope>NUCLEOTIDE SEQUENCE [LARGE SCALE GENOMIC DNA]</scope>
    <source>
        <strain evidence="2 6">83VPs-KB5</strain>
    </source>
</reference>
<evidence type="ECO:0000313" key="2">
    <source>
        <dbReference type="EMBL" id="QDO90907.1"/>
    </source>
</evidence>
<reference evidence="1 4" key="1">
    <citation type="submission" date="2017-01" db="EMBL/GenBank/DDBJ databases">
        <title>Complete Genome Sequence of Dolosigranulum pigrum isolated from a Patient with interstitial lung disease.</title>
        <authorList>
            <person name="Mukhopadhyay R."/>
            <person name="Joaquin J."/>
            <person name="Hogue R."/>
            <person name="Fitzgerald S."/>
            <person name="Jospin G."/>
            <person name="Eisen J.A."/>
            <person name="Chaturvedi V."/>
        </authorList>
    </citation>
    <scope>NUCLEOTIDE SEQUENCE [LARGE SCALE GENOMIC DNA]</scope>
    <source>
        <strain evidence="1 4">15S00348</strain>
    </source>
</reference>
<dbReference type="AlphaFoldDB" id="A0A1S8KQD0"/>
<dbReference type="RefSeq" id="WP_004634727.1">
    <property type="nucleotide sequence ID" value="NZ_CAJHJL010000004.1"/>
</dbReference>
<dbReference type="EMBL" id="NAQV01000003">
    <property type="protein sequence ID" value="RAN65006.1"/>
    <property type="molecule type" value="Genomic_DNA"/>
</dbReference>
<proteinExistence type="predicted"/>
<dbReference type="Proteomes" id="UP000249099">
    <property type="component" value="Unassembled WGS sequence"/>
</dbReference>
<evidence type="ECO:0000313" key="4">
    <source>
        <dbReference type="Proteomes" id="UP000190409"/>
    </source>
</evidence>
<dbReference type="Pfam" id="PF06257">
    <property type="entry name" value="VEG"/>
    <property type="match status" value="1"/>
</dbReference>
<dbReference type="PIRSF" id="PIRSF037257">
    <property type="entry name" value="DUF1021"/>
    <property type="match status" value="1"/>
</dbReference>
<dbReference type="GO" id="GO:0006355">
    <property type="term" value="P:regulation of DNA-templated transcription"/>
    <property type="evidence" value="ECO:0007669"/>
    <property type="project" value="InterPro"/>
</dbReference>
<dbReference type="KEGG" id="dpm:FNV33_02115"/>
<sequence length="95" mass="11025">MTDTLETIDDIKAQLEKKIGQRIELVVDKGRKKTRERRGVLKDTYPAIFIIELNDEVEYERLSFSYTDVLTGIVDITFLDEEDDSDHSDNTQEEA</sequence>
<organism evidence="1 4">
    <name type="scientific">Dolosigranulum pigrum</name>
    <dbReference type="NCBI Taxonomy" id="29394"/>
    <lineage>
        <taxon>Bacteria</taxon>
        <taxon>Bacillati</taxon>
        <taxon>Bacillota</taxon>
        <taxon>Bacilli</taxon>
        <taxon>Lactobacillales</taxon>
        <taxon>Carnobacteriaceae</taxon>
        <taxon>Dolosigranulum</taxon>
    </lineage>
</organism>